<dbReference type="EMBL" id="KC542382">
    <property type="protein sequence ID" value="AGL12846.1"/>
    <property type="molecule type" value="Genomic_DNA"/>
</dbReference>
<keyword evidence="1" id="KW-0812">Transmembrane</keyword>
<accession>R4LBS3</accession>
<dbReference type="AlphaFoldDB" id="R4LBS3"/>
<geneLocation type="plasmid" evidence="2">
    <name>pGLE121P2</name>
</geneLocation>
<name>R4LBS3_9PSED</name>
<feature type="transmembrane region" description="Helical" evidence="1">
    <location>
        <begin position="54"/>
        <end position="75"/>
    </location>
</feature>
<dbReference type="RefSeq" id="WP_015647656.1">
    <property type="nucleotide sequence ID" value="NC_021211.1"/>
</dbReference>
<sequence length="158" mass="17305">MISVNRNLQIVRVSAIYDLVVTAGFMTPWTASLVFKVFAALSGALALDRPVPTLDITAMLFANLLGSVVVIWSIWRLMQPSRSIGLYDALARILFAIWQLFAVAHGASFLILGFTCFEVAFAIAQILPLNKPRKVQTYARPKRSASRCAIDGMSASGR</sequence>
<keyword evidence="1" id="KW-1133">Transmembrane helix</keyword>
<evidence type="ECO:0000313" key="2">
    <source>
        <dbReference type="EMBL" id="AGL12846.1"/>
    </source>
</evidence>
<proteinExistence type="predicted"/>
<evidence type="ECO:0000256" key="1">
    <source>
        <dbReference type="SAM" id="Phobius"/>
    </source>
</evidence>
<organism evidence="2">
    <name type="scientific">Pseudomonas sp. GLE121</name>
    <dbReference type="NCBI Taxonomy" id="1329969"/>
    <lineage>
        <taxon>Bacteria</taxon>
        <taxon>Pseudomonadati</taxon>
        <taxon>Pseudomonadota</taxon>
        <taxon>Gammaproteobacteria</taxon>
        <taxon>Pseudomonadales</taxon>
        <taxon>Pseudomonadaceae</taxon>
        <taxon>Pseudomonas</taxon>
    </lineage>
</organism>
<protein>
    <submittedName>
        <fullName evidence="2">Uncharacterized protein</fullName>
    </submittedName>
</protein>
<reference evidence="2" key="1">
    <citation type="journal article" date="2013" name="Plasmid">
        <title>Sequence determination and analysis of three plasmids of Pseudomonas sp. GLE121, a psychrophile isolated from surface ice of Ecology Glacier (Antarctica).</title>
        <authorList>
            <person name="Dziewit L."/>
            <person name="Grzesiak J."/>
            <person name="Ciok A."/>
            <person name="Nieckarz M."/>
            <person name="Zdanowski M.K."/>
            <person name="Bartosik D."/>
        </authorList>
    </citation>
    <scope>NUCLEOTIDE SEQUENCE</scope>
    <source>
        <strain evidence="2">GLE121</strain>
        <plasmid evidence="2">pGLE121P2</plasmid>
    </source>
</reference>
<keyword evidence="2" id="KW-0614">Plasmid</keyword>
<feature type="transmembrane region" description="Helical" evidence="1">
    <location>
        <begin position="95"/>
        <end position="124"/>
    </location>
</feature>
<keyword evidence="1" id="KW-0472">Membrane</keyword>